<evidence type="ECO:0000313" key="9">
    <source>
        <dbReference type="EMBL" id="GAA4522349.1"/>
    </source>
</evidence>
<evidence type="ECO:0000256" key="5">
    <source>
        <dbReference type="ARBA" id="ARBA00022777"/>
    </source>
</evidence>
<keyword evidence="6 7" id="KW-0067">ATP-binding</keyword>
<keyword evidence="2" id="KW-0723">Serine/threonine-protein kinase</keyword>
<dbReference type="PANTHER" id="PTHR43289:SF6">
    <property type="entry name" value="SERINE_THREONINE-PROTEIN KINASE NEKL-3"/>
    <property type="match status" value="1"/>
</dbReference>
<protein>
    <recommendedName>
        <fullName evidence="1">non-specific serine/threonine protein kinase</fullName>
        <ecNumber evidence="1">2.7.11.1</ecNumber>
    </recommendedName>
</protein>
<evidence type="ECO:0000256" key="4">
    <source>
        <dbReference type="ARBA" id="ARBA00022741"/>
    </source>
</evidence>
<reference evidence="10" key="1">
    <citation type="journal article" date="2019" name="Int. J. Syst. Evol. Microbiol.">
        <title>The Global Catalogue of Microorganisms (GCM) 10K type strain sequencing project: providing services to taxonomists for standard genome sequencing and annotation.</title>
        <authorList>
            <consortium name="The Broad Institute Genomics Platform"/>
            <consortium name="The Broad Institute Genome Sequencing Center for Infectious Disease"/>
            <person name="Wu L."/>
            <person name="Ma J."/>
        </authorList>
    </citation>
    <scope>NUCLEOTIDE SEQUENCE [LARGE SCALE GENOMIC DNA]</scope>
    <source>
        <strain evidence="10">JCM 17933</strain>
    </source>
</reference>
<organism evidence="9 10">
    <name type="scientific">Actinoallomurus oryzae</name>
    <dbReference type="NCBI Taxonomy" id="502180"/>
    <lineage>
        <taxon>Bacteria</taxon>
        <taxon>Bacillati</taxon>
        <taxon>Actinomycetota</taxon>
        <taxon>Actinomycetes</taxon>
        <taxon>Streptosporangiales</taxon>
        <taxon>Thermomonosporaceae</taxon>
        <taxon>Actinoallomurus</taxon>
    </lineage>
</organism>
<dbReference type="SMART" id="SM00220">
    <property type="entry name" value="S_TKc"/>
    <property type="match status" value="1"/>
</dbReference>
<name>A0ABP8RA71_9ACTN</name>
<sequence>MHGESGEMLAGQYRILGLIGRGGMGRVWRAYDAELDREVAVKELRLSDEIDDTERREWYARAAREARAAARLHHPGIVALHDRVIGDDGRPWLVMELVAGRSLDDVLRTDGPPPVRRVADIGRQTRRPATRWRSARTARRWPVVVRTTAFTCGGWDASLRLRQPQ</sequence>
<keyword evidence="10" id="KW-1185">Reference proteome</keyword>
<dbReference type="PANTHER" id="PTHR43289">
    <property type="entry name" value="MITOGEN-ACTIVATED PROTEIN KINASE KINASE KINASE 20-RELATED"/>
    <property type="match status" value="1"/>
</dbReference>
<evidence type="ECO:0000313" key="10">
    <source>
        <dbReference type="Proteomes" id="UP001500503"/>
    </source>
</evidence>
<evidence type="ECO:0000256" key="1">
    <source>
        <dbReference type="ARBA" id="ARBA00012513"/>
    </source>
</evidence>
<accession>A0ABP8RA71</accession>
<dbReference type="InterPro" id="IPR000719">
    <property type="entry name" value="Prot_kinase_dom"/>
</dbReference>
<evidence type="ECO:0000256" key="3">
    <source>
        <dbReference type="ARBA" id="ARBA00022679"/>
    </source>
</evidence>
<comment type="caution">
    <text evidence="9">The sequence shown here is derived from an EMBL/GenBank/DDBJ whole genome shotgun (WGS) entry which is preliminary data.</text>
</comment>
<dbReference type="InterPro" id="IPR011009">
    <property type="entry name" value="Kinase-like_dom_sf"/>
</dbReference>
<dbReference type="EC" id="2.7.11.1" evidence="1"/>
<dbReference type="EMBL" id="BAABHF010000085">
    <property type="protein sequence ID" value="GAA4522349.1"/>
    <property type="molecule type" value="Genomic_DNA"/>
</dbReference>
<feature type="binding site" evidence="7">
    <location>
        <position position="42"/>
    </location>
    <ligand>
        <name>ATP</name>
        <dbReference type="ChEBI" id="CHEBI:30616"/>
    </ligand>
</feature>
<dbReference type="SUPFAM" id="SSF56112">
    <property type="entry name" value="Protein kinase-like (PK-like)"/>
    <property type="match status" value="1"/>
</dbReference>
<proteinExistence type="predicted"/>
<dbReference type="InterPro" id="IPR017441">
    <property type="entry name" value="Protein_kinase_ATP_BS"/>
</dbReference>
<keyword evidence="5" id="KW-0418">Kinase</keyword>
<evidence type="ECO:0000256" key="7">
    <source>
        <dbReference type="PROSITE-ProRule" id="PRU10141"/>
    </source>
</evidence>
<dbReference type="Pfam" id="PF00069">
    <property type="entry name" value="Pkinase"/>
    <property type="match status" value="1"/>
</dbReference>
<dbReference type="RefSeq" id="WP_345475863.1">
    <property type="nucleotide sequence ID" value="NZ_BAABHF010000085.1"/>
</dbReference>
<dbReference type="Gene3D" id="3.30.200.20">
    <property type="entry name" value="Phosphorylase Kinase, domain 1"/>
    <property type="match status" value="1"/>
</dbReference>
<dbReference type="Proteomes" id="UP001500503">
    <property type="component" value="Unassembled WGS sequence"/>
</dbReference>
<evidence type="ECO:0000259" key="8">
    <source>
        <dbReference type="PROSITE" id="PS50011"/>
    </source>
</evidence>
<evidence type="ECO:0000256" key="6">
    <source>
        <dbReference type="ARBA" id="ARBA00022840"/>
    </source>
</evidence>
<evidence type="ECO:0000256" key="2">
    <source>
        <dbReference type="ARBA" id="ARBA00022527"/>
    </source>
</evidence>
<gene>
    <name evidence="9" type="ORF">GCM10023191_101590</name>
</gene>
<dbReference type="PROSITE" id="PS50011">
    <property type="entry name" value="PROTEIN_KINASE_DOM"/>
    <property type="match status" value="1"/>
</dbReference>
<dbReference type="PROSITE" id="PS00107">
    <property type="entry name" value="PROTEIN_KINASE_ATP"/>
    <property type="match status" value="1"/>
</dbReference>
<keyword evidence="3" id="KW-0808">Transferase</keyword>
<keyword evidence="4 7" id="KW-0547">Nucleotide-binding</keyword>
<feature type="domain" description="Protein kinase" evidence="8">
    <location>
        <begin position="13"/>
        <end position="165"/>
    </location>
</feature>